<name>A0A401YMP8_9ACTN</name>
<comment type="caution">
    <text evidence="2">The sequence shown here is derived from an EMBL/GenBank/DDBJ whole genome shotgun (WGS) entry which is preliminary data.</text>
</comment>
<dbReference type="Proteomes" id="UP000286931">
    <property type="component" value="Unassembled WGS sequence"/>
</dbReference>
<protein>
    <recommendedName>
        <fullName evidence="4">Alpha/beta hydrolase</fullName>
    </recommendedName>
</protein>
<feature type="chain" id="PRO_5019141754" description="Alpha/beta hydrolase" evidence="1">
    <location>
        <begin position="38"/>
        <end position="439"/>
    </location>
</feature>
<sequence>MRIRDFRRAAIGSGRARTCFAAAAVAALLVVPAPAQAAEASGEVQAGSHRVASVRYDLGDRAFVPPPVEAGQYEGANELAGVVHYPTDLARGRFPLVVIQHGLWDTCADRRASVDLAAALKARDAAIAAGDTVEAERQQKSADVAADKLRGWPCAPGTEQISSKNGYDYLARDLAAQGFVVVSIGTNGINATSFGQAPTVYHARAALLNRHLAMWQRLSATGGGELAHRFTDPRDGRPRRVDFRGRVDMANVGTVGHSMGGGGVMQQAADLRRGDWPAGVTVKGVFGLAPTANWDNEPVTRVPFAVMWGTCDAVRGGNYFEWNAGRNTVPIHKFTVHGANHAFFNTQWSPSSGQVSAQDDATPGSKPGTCLSWDGRDVDEVALTEPTQRTLTSAYVSAFFRRYLHGETTFDPILAGTRRPPGVPADVVDTRVGPPLPTG</sequence>
<evidence type="ECO:0000313" key="3">
    <source>
        <dbReference type="Proteomes" id="UP000286931"/>
    </source>
</evidence>
<accession>A0A401YMP8</accession>
<evidence type="ECO:0008006" key="4">
    <source>
        <dbReference type="Google" id="ProtNLM"/>
    </source>
</evidence>
<keyword evidence="3" id="KW-1185">Reference proteome</keyword>
<reference evidence="2 3" key="1">
    <citation type="submission" date="2018-12" db="EMBL/GenBank/DDBJ databases">
        <title>Draft genome sequence of Embleya hyalina NBRC 13850T.</title>
        <authorList>
            <person name="Komaki H."/>
            <person name="Hosoyama A."/>
            <person name="Kimura A."/>
            <person name="Ichikawa N."/>
            <person name="Tamura T."/>
        </authorList>
    </citation>
    <scope>NUCLEOTIDE SEQUENCE [LARGE SCALE GENOMIC DNA]</scope>
    <source>
        <strain evidence="2 3">NBRC 13850</strain>
    </source>
</reference>
<dbReference type="RefSeq" id="WP_126637993.1">
    <property type="nucleotide sequence ID" value="NZ_BIFH01000019.1"/>
</dbReference>
<organism evidence="2 3">
    <name type="scientific">Embleya hyalina</name>
    <dbReference type="NCBI Taxonomy" id="516124"/>
    <lineage>
        <taxon>Bacteria</taxon>
        <taxon>Bacillati</taxon>
        <taxon>Actinomycetota</taxon>
        <taxon>Actinomycetes</taxon>
        <taxon>Kitasatosporales</taxon>
        <taxon>Streptomycetaceae</taxon>
        <taxon>Embleya</taxon>
    </lineage>
</organism>
<gene>
    <name evidence="2" type="ORF">EHYA_03574</name>
</gene>
<dbReference type="AlphaFoldDB" id="A0A401YMP8"/>
<proteinExistence type="predicted"/>
<keyword evidence="1" id="KW-0732">Signal</keyword>
<evidence type="ECO:0000256" key="1">
    <source>
        <dbReference type="SAM" id="SignalP"/>
    </source>
</evidence>
<dbReference type="EMBL" id="BIFH01000019">
    <property type="protein sequence ID" value="GCD95890.1"/>
    <property type="molecule type" value="Genomic_DNA"/>
</dbReference>
<evidence type="ECO:0000313" key="2">
    <source>
        <dbReference type="EMBL" id="GCD95890.1"/>
    </source>
</evidence>
<dbReference type="OrthoDB" id="6646510at2"/>
<dbReference type="Gene3D" id="3.40.50.1820">
    <property type="entry name" value="alpha/beta hydrolase"/>
    <property type="match status" value="1"/>
</dbReference>
<feature type="signal peptide" evidence="1">
    <location>
        <begin position="1"/>
        <end position="37"/>
    </location>
</feature>
<dbReference type="SUPFAM" id="SSF53474">
    <property type="entry name" value="alpha/beta-Hydrolases"/>
    <property type="match status" value="1"/>
</dbReference>
<dbReference type="InterPro" id="IPR029058">
    <property type="entry name" value="AB_hydrolase_fold"/>
</dbReference>